<dbReference type="EMBL" id="BAABKD010000009">
    <property type="protein sequence ID" value="GAA5091114.1"/>
    <property type="molecule type" value="Genomic_DNA"/>
</dbReference>
<evidence type="ECO:0000256" key="2">
    <source>
        <dbReference type="ARBA" id="ARBA00022448"/>
    </source>
</evidence>
<feature type="transmembrane region" description="Helical" evidence="8">
    <location>
        <begin position="52"/>
        <end position="71"/>
    </location>
</feature>
<evidence type="ECO:0000256" key="5">
    <source>
        <dbReference type="ARBA" id="ARBA00022989"/>
    </source>
</evidence>
<feature type="transmembrane region" description="Helical" evidence="8">
    <location>
        <begin position="514"/>
        <end position="542"/>
    </location>
</feature>
<evidence type="ECO:0000256" key="4">
    <source>
        <dbReference type="ARBA" id="ARBA00022737"/>
    </source>
</evidence>
<keyword evidence="5 8" id="KW-1133">Transmembrane helix</keyword>
<dbReference type="PANTHER" id="PTHR43652:SF2">
    <property type="entry name" value="BASIC AMINO ACID ANTIPORTER YFCC-RELATED"/>
    <property type="match status" value="1"/>
</dbReference>
<name>A0ABP9M5P5_9BURK</name>
<organism evidence="10 11">
    <name type="scientific">Paenalcaligenes hermetiae</name>
    <dbReference type="NCBI Taxonomy" id="1157987"/>
    <lineage>
        <taxon>Bacteria</taxon>
        <taxon>Pseudomonadati</taxon>
        <taxon>Pseudomonadota</taxon>
        <taxon>Betaproteobacteria</taxon>
        <taxon>Burkholderiales</taxon>
        <taxon>Alcaligenaceae</taxon>
        <taxon>Paenalcaligenes</taxon>
    </lineage>
</organism>
<dbReference type="SUPFAM" id="SSF116726">
    <property type="entry name" value="TrkA C-terminal domain-like"/>
    <property type="match status" value="2"/>
</dbReference>
<keyword evidence="4" id="KW-0677">Repeat</keyword>
<evidence type="ECO:0000313" key="10">
    <source>
        <dbReference type="EMBL" id="GAA5091114.1"/>
    </source>
</evidence>
<dbReference type="InterPro" id="IPR006037">
    <property type="entry name" value="RCK_C"/>
</dbReference>
<feature type="transmembrane region" description="Helical" evidence="8">
    <location>
        <begin position="139"/>
        <end position="160"/>
    </location>
</feature>
<dbReference type="PROSITE" id="PS51202">
    <property type="entry name" value="RCK_C"/>
    <property type="match status" value="2"/>
</dbReference>
<keyword evidence="3 8" id="KW-0812">Transmembrane</keyword>
<evidence type="ECO:0000259" key="9">
    <source>
        <dbReference type="PROSITE" id="PS51202"/>
    </source>
</evidence>
<reference evidence="11" key="1">
    <citation type="journal article" date="2019" name="Int. J. Syst. Evol. Microbiol.">
        <title>The Global Catalogue of Microorganisms (GCM) 10K type strain sequencing project: providing services to taxonomists for standard genome sequencing and annotation.</title>
        <authorList>
            <consortium name="The Broad Institute Genomics Platform"/>
            <consortium name="The Broad Institute Genome Sequencing Center for Infectious Disease"/>
            <person name="Wu L."/>
            <person name="Ma J."/>
        </authorList>
    </citation>
    <scope>NUCLEOTIDE SEQUENCE [LARGE SCALE GENOMIC DNA]</scope>
    <source>
        <strain evidence="11">JCM 18423</strain>
    </source>
</reference>
<dbReference type="InterPro" id="IPR004680">
    <property type="entry name" value="Cit_transptr-like_dom"/>
</dbReference>
<proteinExistence type="predicted"/>
<dbReference type="Pfam" id="PF03600">
    <property type="entry name" value="CitMHS"/>
    <property type="match status" value="1"/>
</dbReference>
<feature type="transmembrane region" description="Helical" evidence="8">
    <location>
        <begin position="180"/>
        <end position="200"/>
    </location>
</feature>
<feature type="transmembrane region" description="Helical" evidence="8">
    <location>
        <begin position="448"/>
        <end position="467"/>
    </location>
</feature>
<feature type="transmembrane region" description="Helical" evidence="8">
    <location>
        <begin position="554"/>
        <end position="573"/>
    </location>
</feature>
<accession>A0ABP9M5P5</accession>
<keyword evidence="11" id="KW-1185">Reference proteome</keyword>
<dbReference type="InterPro" id="IPR051679">
    <property type="entry name" value="DASS-Related_Transporters"/>
</dbReference>
<evidence type="ECO:0000256" key="3">
    <source>
        <dbReference type="ARBA" id="ARBA00022692"/>
    </source>
</evidence>
<keyword evidence="2" id="KW-0813">Transport</keyword>
<evidence type="ECO:0000313" key="11">
    <source>
        <dbReference type="Proteomes" id="UP001500227"/>
    </source>
</evidence>
<feature type="compositionally biased region" description="Basic and acidic residues" evidence="7">
    <location>
        <begin position="320"/>
        <end position="329"/>
    </location>
</feature>
<evidence type="ECO:0000256" key="6">
    <source>
        <dbReference type="ARBA" id="ARBA00023136"/>
    </source>
</evidence>
<feature type="transmembrane region" description="Helical" evidence="8">
    <location>
        <begin position="593"/>
        <end position="613"/>
    </location>
</feature>
<dbReference type="PANTHER" id="PTHR43652">
    <property type="entry name" value="BASIC AMINO ACID ANTIPORTER YFCC-RELATED"/>
    <property type="match status" value="1"/>
</dbReference>
<feature type="transmembrane region" description="Helical" evidence="8">
    <location>
        <begin position="5"/>
        <end position="22"/>
    </location>
</feature>
<comment type="subcellular location">
    <subcellularLocation>
        <location evidence="1">Membrane</location>
        <topology evidence="1">Multi-pass membrane protein</topology>
    </subcellularLocation>
</comment>
<sequence>MLSPAVLIVLILLVTIGLFLFGRWRHDIVAIIALLLCTFLGLVDPKNTFMGFSHPAVVTVACILILSYALQQTGVVDALAHRVLPKKGSPTIALLTLTALGAFLSGFMNNVGALALLMPVALQMANRYQLAPGQVLMPLAYGTILGGLTTLIGTPSNLIVSSFRIQTSGSGYHMFDFSPVGVSVAIIGILFICLLGWRFIPVRERAGKDSFDTGAYLTEARVPAESKAIGMRLGEVQSTLDQTDSQILGLIRKDIRLNAPNPALSLVENDVLLIEADPEALAKNLDVLGLVFNEDKAPSTPPEGLPAAQATEAKTSANGDKTKEKKEKGSYSNELSELAILPGSPLIGRSAADLRLRSLYRINLLAISRQGTRSRTRLKQTPLRIGDVLLLQGAAENVADFASVGGCAPLATRPLRVPDRQKMLLSAGIMLLSVILAATGLASAAVSFMFGVLLLLLLNVIAIRNVYQAVDWSVIVLLAALIPVAQAMESTGAAAAIATLLLDYVAQGNTMWALVLIMVATMGLSDLMNNAATAAVMSPVAIGTAQQLSVNPDTFLMAVAIGASCAFLTPIGHQNNTLILGPGGFRFGDYWRMGLPLDILLVVSTIPLLLYFWPL</sequence>
<evidence type="ECO:0000256" key="1">
    <source>
        <dbReference type="ARBA" id="ARBA00004141"/>
    </source>
</evidence>
<feature type="domain" description="RCK C-terminal" evidence="9">
    <location>
        <begin position="204"/>
        <end position="290"/>
    </location>
</feature>
<dbReference type="Proteomes" id="UP001500227">
    <property type="component" value="Unassembled WGS sequence"/>
</dbReference>
<feature type="transmembrane region" description="Helical" evidence="8">
    <location>
        <begin position="474"/>
        <end position="502"/>
    </location>
</feature>
<feature type="transmembrane region" description="Helical" evidence="8">
    <location>
        <begin position="423"/>
        <end position="442"/>
    </location>
</feature>
<feature type="domain" description="RCK C-terminal" evidence="9">
    <location>
        <begin position="323"/>
        <end position="407"/>
    </location>
</feature>
<feature type="region of interest" description="Disordered" evidence="7">
    <location>
        <begin position="298"/>
        <end position="330"/>
    </location>
</feature>
<feature type="transmembrane region" description="Helical" evidence="8">
    <location>
        <begin position="28"/>
        <end position="45"/>
    </location>
</feature>
<feature type="transmembrane region" description="Helical" evidence="8">
    <location>
        <begin position="91"/>
        <end position="118"/>
    </location>
</feature>
<protein>
    <submittedName>
        <fullName evidence="10">SLC13 family permease</fullName>
    </submittedName>
</protein>
<dbReference type="RefSeq" id="WP_345370973.1">
    <property type="nucleotide sequence ID" value="NZ_BAABKD010000009.1"/>
</dbReference>
<gene>
    <name evidence="10" type="ORF">GCM10023337_16520</name>
</gene>
<evidence type="ECO:0000256" key="8">
    <source>
        <dbReference type="SAM" id="Phobius"/>
    </source>
</evidence>
<keyword evidence="6 8" id="KW-0472">Membrane</keyword>
<evidence type="ECO:0000256" key="7">
    <source>
        <dbReference type="SAM" id="MobiDB-lite"/>
    </source>
</evidence>
<comment type="caution">
    <text evidence="10">The sequence shown here is derived from an EMBL/GenBank/DDBJ whole genome shotgun (WGS) entry which is preliminary data.</text>
</comment>
<dbReference type="Pfam" id="PF02080">
    <property type="entry name" value="TrkA_C"/>
    <property type="match status" value="2"/>
</dbReference>
<dbReference type="InterPro" id="IPR036721">
    <property type="entry name" value="RCK_C_sf"/>
</dbReference>
<dbReference type="Gene3D" id="3.30.70.1450">
    <property type="entry name" value="Regulator of K+ conductance, C-terminal domain"/>
    <property type="match status" value="2"/>
</dbReference>